<feature type="region of interest" description="Disordered" evidence="1">
    <location>
        <begin position="83"/>
        <end position="105"/>
    </location>
</feature>
<dbReference type="Proteomes" id="UP000887567">
    <property type="component" value="Unplaced"/>
</dbReference>
<dbReference type="EnsemblMetazoa" id="XM_021047345.2">
    <property type="protein sequence ID" value="XP_020903004.1"/>
    <property type="gene ID" value="LOC110241484"/>
</dbReference>
<accession>A0A913XDZ7</accession>
<keyword evidence="2" id="KW-0732">Signal</keyword>
<protein>
    <submittedName>
        <fullName evidence="3">Uncharacterized protein</fullName>
    </submittedName>
</protein>
<evidence type="ECO:0000256" key="1">
    <source>
        <dbReference type="SAM" id="MobiDB-lite"/>
    </source>
</evidence>
<feature type="chain" id="PRO_5037298562" evidence="2">
    <location>
        <begin position="19"/>
        <end position="268"/>
    </location>
</feature>
<organism evidence="3 4">
    <name type="scientific">Exaiptasia diaphana</name>
    <name type="common">Tropical sea anemone</name>
    <name type="synonym">Aiptasia pulchella</name>
    <dbReference type="NCBI Taxonomy" id="2652724"/>
    <lineage>
        <taxon>Eukaryota</taxon>
        <taxon>Metazoa</taxon>
        <taxon>Cnidaria</taxon>
        <taxon>Anthozoa</taxon>
        <taxon>Hexacorallia</taxon>
        <taxon>Actiniaria</taxon>
        <taxon>Aiptasiidae</taxon>
        <taxon>Exaiptasia</taxon>
    </lineage>
</organism>
<keyword evidence="4" id="KW-1185">Reference proteome</keyword>
<evidence type="ECO:0000256" key="2">
    <source>
        <dbReference type="SAM" id="SignalP"/>
    </source>
</evidence>
<feature type="compositionally biased region" description="Low complexity" evidence="1">
    <location>
        <begin position="92"/>
        <end position="105"/>
    </location>
</feature>
<evidence type="ECO:0000313" key="3">
    <source>
        <dbReference type="EnsemblMetazoa" id="XP_020903004.1"/>
    </source>
</evidence>
<dbReference type="GeneID" id="110241484"/>
<dbReference type="KEGG" id="epa:110241484"/>
<evidence type="ECO:0000313" key="4">
    <source>
        <dbReference type="Proteomes" id="UP000887567"/>
    </source>
</evidence>
<dbReference type="AlphaFoldDB" id="A0A913XDZ7"/>
<proteinExistence type="predicted"/>
<name>A0A913XDZ7_EXADI</name>
<dbReference type="RefSeq" id="XP_020903004.1">
    <property type="nucleotide sequence ID" value="XM_021047345.2"/>
</dbReference>
<dbReference type="OrthoDB" id="5976619at2759"/>
<feature type="signal peptide" evidence="2">
    <location>
        <begin position="1"/>
        <end position="18"/>
    </location>
</feature>
<dbReference type="OMA" id="HEYHAYH"/>
<sequence length="268" mass="29670">MYVSLLIILGAYTKHVYGFCSRPYDFMYWEPQTLVQRSIDADIIVYAEVIDSPCKKPAPLTTTPPPTTTAIFDRLNISLSSNSTNQTSEYVTPEPTTTTPAPTTIPLNTSTPIVPGHNCSTEPYNVSLQIHCVIKGGALPEYINVTGLGLGDDICVDKNWNETVHEYHAYHGLNYTFFLKREHNFNPQHDSFTLHPVNVQPAMMEVLNAKKDLLPVFKVAGRHAHAAMDVWVNKTDPICKPYSGASHLTALSVAMAILTSLVAMITSY</sequence>
<reference evidence="3" key="1">
    <citation type="submission" date="2022-11" db="UniProtKB">
        <authorList>
            <consortium name="EnsemblMetazoa"/>
        </authorList>
    </citation>
    <scope>IDENTIFICATION</scope>
</reference>